<organism evidence="2 3">
    <name type="scientific">Aspergillus neoniger (strain CBS 115656)</name>
    <dbReference type="NCBI Taxonomy" id="1448310"/>
    <lineage>
        <taxon>Eukaryota</taxon>
        <taxon>Fungi</taxon>
        <taxon>Dikarya</taxon>
        <taxon>Ascomycota</taxon>
        <taxon>Pezizomycotina</taxon>
        <taxon>Eurotiomycetes</taxon>
        <taxon>Eurotiomycetidae</taxon>
        <taxon>Eurotiales</taxon>
        <taxon>Aspergillaceae</taxon>
        <taxon>Aspergillus</taxon>
        <taxon>Aspergillus subgen. Circumdati</taxon>
    </lineage>
</organism>
<dbReference type="RefSeq" id="XP_025478485.1">
    <property type="nucleotide sequence ID" value="XM_025629662.1"/>
</dbReference>
<proteinExistence type="predicted"/>
<evidence type="ECO:0000256" key="1">
    <source>
        <dbReference type="SAM" id="Phobius"/>
    </source>
</evidence>
<gene>
    <name evidence="2" type="ORF">BO87DRAFT_90108</name>
</gene>
<feature type="transmembrane region" description="Helical" evidence="1">
    <location>
        <begin position="70"/>
        <end position="88"/>
    </location>
</feature>
<dbReference type="Proteomes" id="UP000247647">
    <property type="component" value="Unassembled WGS sequence"/>
</dbReference>
<evidence type="ECO:0000313" key="3">
    <source>
        <dbReference type="Proteomes" id="UP000247647"/>
    </source>
</evidence>
<protein>
    <submittedName>
        <fullName evidence="2">Uncharacterized protein</fullName>
    </submittedName>
</protein>
<reference evidence="2" key="1">
    <citation type="submission" date="2016-12" db="EMBL/GenBank/DDBJ databases">
        <title>The genomes of Aspergillus section Nigri reveals drivers in fungal speciation.</title>
        <authorList>
            <consortium name="DOE Joint Genome Institute"/>
            <person name="Vesth T.C."/>
            <person name="Nybo J."/>
            <person name="Theobald S."/>
            <person name="Brandl J."/>
            <person name="Frisvad J.C."/>
            <person name="Nielsen K.F."/>
            <person name="Lyhne E.K."/>
            <person name="Kogle M.E."/>
            <person name="Kuo A."/>
            <person name="Riley R."/>
            <person name="Clum A."/>
            <person name="Nolan M."/>
            <person name="Lipzen A."/>
            <person name="Salamov A."/>
            <person name="Henrissat B."/>
            <person name="Wiebenga A."/>
            <person name="De Vries R.P."/>
            <person name="Grigoriev I.V."/>
            <person name="Mortensen U.H."/>
            <person name="Andersen M.R."/>
            <person name="Baker S.E."/>
        </authorList>
    </citation>
    <scope>NUCLEOTIDE SEQUENCE [LARGE SCALE GENOMIC DNA]</scope>
    <source>
        <strain evidence="2">CBS 115656</strain>
    </source>
</reference>
<dbReference type="AlphaFoldDB" id="A0A318YH08"/>
<sequence length="89" mass="10561">MTRTLSGCCCARTVPSVPSCSIHLLDRFSFFSVVCMISLSLQFPFWIFIHFYSIFFSCSVFLNIQFQFNFIFFSEYSFNFILFCFILFD</sequence>
<name>A0A318YH08_ASPNB</name>
<evidence type="ECO:0000313" key="2">
    <source>
        <dbReference type="EMBL" id="PYH33007.1"/>
    </source>
</evidence>
<keyword evidence="1" id="KW-1133">Transmembrane helix</keyword>
<dbReference type="OrthoDB" id="10406520at2759"/>
<keyword evidence="1" id="KW-0812">Transmembrane</keyword>
<dbReference type="EMBL" id="KZ821465">
    <property type="protein sequence ID" value="PYH33007.1"/>
    <property type="molecule type" value="Genomic_DNA"/>
</dbReference>
<keyword evidence="3" id="KW-1185">Reference proteome</keyword>
<dbReference type="GeneID" id="37132118"/>
<keyword evidence="1" id="KW-0472">Membrane</keyword>
<accession>A0A318YH08</accession>